<dbReference type="AlphaFoldDB" id="A0AAV0KYB9"/>
<comment type="caution">
    <text evidence="2">The sequence shown here is derived from an EMBL/GenBank/DDBJ whole genome shotgun (WGS) entry which is preliminary data.</text>
</comment>
<name>A0AAV0KYB9_9ROSI</name>
<gene>
    <name evidence="2" type="ORF">LITE_LOCUS21125</name>
</gene>
<evidence type="ECO:0000313" key="3">
    <source>
        <dbReference type="Proteomes" id="UP001154282"/>
    </source>
</evidence>
<reference evidence="2" key="1">
    <citation type="submission" date="2022-08" db="EMBL/GenBank/DDBJ databases">
        <authorList>
            <person name="Gutierrez-Valencia J."/>
        </authorList>
    </citation>
    <scope>NUCLEOTIDE SEQUENCE</scope>
</reference>
<proteinExistence type="predicted"/>
<feature type="region of interest" description="Disordered" evidence="1">
    <location>
        <begin position="1"/>
        <end position="25"/>
    </location>
</feature>
<accession>A0AAV0KYB9</accession>
<dbReference type="Proteomes" id="UP001154282">
    <property type="component" value="Unassembled WGS sequence"/>
</dbReference>
<organism evidence="2 3">
    <name type="scientific">Linum tenue</name>
    <dbReference type="NCBI Taxonomy" id="586396"/>
    <lineage>
        <taxon>Eukaryota</taxon>
        <taxon>Viridiplantae</taxon>
        <taxon>Streptophyta</taxon>
        <taxon>Embryophyta</taxon>
        <taxon>Tracheophyta</taxon>
        <taxon>Spermatophyta</taxon>
        <taxon>Magnoliopsida</taxon>
        <taxon>eudicotyledons</taxon>
        <taxon>Gunneridae</taxon>
        <taxon>Pentapetalae</taxon>
        <taxon>rosids</taxon>
        <taxon>fabids</taxon>
        <taxon>Malpighiales</taxon>
        <taxon>Linaceae</taxon>
        <taxon>Linum</taxon>
    </lineage>
</organism>
<keyword evidence="3" id="KW-1185">Reference proteome</keyword>
<sequence>MKSSFRSSDGRTKLPSRNCSSSIHGECLEDGLSSSVEMLAQKHRVDMASFLLPWI</sequence>
<evidence type="ECO:0000313" key="2">
    <source>
        <dbReference type="EMBL" id="CAI0427235.1"/>
    </source>
</evidence>
<evidence type="ECO:0000256" key="1">
    <source>
        <dbReference type="SAM" id="MobiDB-lite"/>
    </source>
</evidence>
<protein>
    <submittedName>
        <fullName evidence="2">Uncharacterized protein</fullName>
    </submittedName>
</protein>
<dbReference type="EMBL" id="CAMGYJ010000005">
    <property type="protein sequence ID" value="CAI0427235.1"/>
    <property type="molecule type" value="Genomic_DNA"/>
</dbReference>